<organism evidence="2">
    <name type="scientific">Gymnodinialimonas phycosphaerae</name>
    <dbReference type="NCBI Taxonomy" id="2841589"/>
    <lineage>
        <taxon>Bacteria</taxon>
        <taxon>Pseudomonadati</taxon>
        <taxon>Pseudomonadota</taxon>
        <taxon>Alphaproteobacteria</taxon>
        <taxon>Rhodobacterales</taxon>
        <taxon>Paracoccaceae</taxon>
        <taxon>Gymnodinialimonas</taxon>
    </lineage>
</organism>
<dbReference type="Pfam" id="PF08241">
    <property type="entry name" value="Methyltransf_11"/>
    <property type="match status" value="1"/>
</dbReference>
<dbReference type="AlphaFoldDB" id="A0A975TU78"/>
<sequence>MRKVLDRLVRPFGLKVIKAHQAEMVYQHDYSGGYDEYRATQIHHNKRKLENVWADDITLSAIAADLKAHGLGATGVCHGARNGYEVEWLRKELDGDVIGTDISDTATQFPNMHVWDFQDVNPEWANKFDFIYTNSLDQAMEPQRALESWVQQLTPKGRIYIEHTMAHSPSGAGEMDPFGAHPMAMPYLLFTWGRGLYKLADILEVGEKQNNRMKAWVFVVERA</sequence>
<protein>
    <recommendedName>
        <fullName evidence="1">Methyltransferase type 11 domain-containing protein</fullName>
    </recommendedName>
</protein>
<gene>
    <name evidence="2" type="ORF">KUL25_18765</name>
</gene>
<accession>A0A975TU78</accession>
<keyword evidence="3" id="KW-1185">Reference proteome</keyword>
<dbReference type="Proteomes" id="UP000693972">
    <property type="component" value="Unassembled WGS sequence"/>
</dbReference>
<feature type="domain" description="Methyltransferase type 11" evidence="1">
    <location>
        <begin position="79"/>
        <end position="161"/>
    </location>
</feature>
<proteinExistence type="predicted"/>
<dbReference type="InterPro" id="IPR013216">
    <property type="entry name" value="Methyltransf_11"/>
</dbReference>
<dbReference type="Gene3D" id="3.40.50.150">
    <property type="entry name" value="Vaccinia Virus protein VP39"/>
    <property type="match status" value="1"/>
</dbReference>
<dbReference type="RefSeq" id="WP_257894311.1">
    <property type="nucleotide sequence ID" value="NZ_JAIMBW010000001.1"/>
</dbReference>
<reference evidence="2 3" key="1">
    <citation type="submission" date="2021-07" db="EMBL/GenBank/DDBJ databases">
        <title>Karlodiniumbacter phycospheric gen. nov., sp. nov., a phycosphere bacterium isolated from karlodinium veneficum.</title>
        <authorList>
            <person name="Peng Y."/>
            <person name="Jiang L."/>
            <person name="Lee J."/>
        </authorList>
    </citation>
    <scope>NUCLEOTIDE SEQUENCE</scope>
    <source>
        <strain evidence="2 3">N5</strain>
    </source>
</reference>
<dbReference type="EMBL" id="CP078073">
    <property type="protein sequence ID" value="QXL87433.1"/>
    <property type="molecule type" value="Genomic_DNA"/>
</dbReference>
<name>A0A975TU78_9RHOB</name>
<dbReference type="SUPFAM" id="SSF53335">
    <property type="entry name" value="S-adenosyl-L-methionine-dependent methyltransferases"/>
    <property type="match status" value="1"/>
</dbReference>
<dbReference type="InterPro" id="IPR029063">
    <property type="entry name" value="SAM-dependent_MTases_sf"/>
</dbReference>
<dbReference type="EMBL" id="JAIMBW010000001">
    <property type="protein sequence ID" value="MBY4894804.1"/>
    <property type="molecule type" value="Genomic_DNA"/>
</dbReference>
<evidence type="ECO:0000259" key="1">
    <source>
        <dbReference type="Pfam" id="PF08241"/>
    </source>
</evidence>
<dbReference type="GO" id="GO:0008757">
    <property type="term" value="F:S-adenosylmethionine-dependent methyltransferase activity"/>
    <property type="evidence" value="ECO:0007669"/>
    <property type="project" value="InterPro"/>
</dbReference>
<evidence type="ECO:0000313" key="2">
    <source>
        <dbReference type="EMBL" id="QXL87433.1"/>
    </source>
</evidence>
<evidence type="ECO:0000313" key="3">
    <source>
        <dbReference type="Proteomes" id="UP000693972"/>
    </source>
</evidence>